<gene>
    <name evidence="2" type="ORF">ABZ510_24260</name>
</gene>
<evidence type="ECO:0000313" key="2">
    <source>
        <dbReference type="EMBL" id="MEU1954968.1"/>
    </source>
</evidence>
<dbReference type="GO" id="GO:0016746">
    <property type="term" value="F:acyltransferase activity"/>
    <property type="evidence" value="ECO:0007669"/>
    <property type="project" value="UniProtKB-KW"/>
</dbReference>
<dbReference type="RefSeq" id="WP_356958942.1">
    <property type="nucleotide sequence ID" value="NZ_JBEYBD010000020.1"/>
</dbReference>
<proteinExistence type="predicted"/>
<comment type="caution">
    <text evidence="2">The sequence shown here is derived from an EMBL/GenBank/DDBJ whole genome shotgun (WGS) entry which is preliminary data.</text>
</comment>
<dbReference type="InterPro" id="IPR000182">
    <property type="entry name" value="GNAT_dom"/>
</dbReference>
<dbReference type="Pfam" id="PF00583">
    <property type="entry name" value="Acetyltransf_1"/>
    <property type="match status" value="1"/>
</dbReference>
<accession>A0ABV2WVQ3</accession>
<evidence type="ECO:0000259" key="1">
    <source>
        <dbReference type="PROSITE" id="PS51186"/>
    </source>
</evidence>
<feature type="domain" description="N-acetyltransferase" evidence="1">
    <location>
        <begin position="4"/>
        <end position="192"/>
    </location>
</feature>
<evidence type="ECO:0000313" key="3">
    <source>
        <dbReference type="Proteomes" id="UP001550628"/>
    </source>
</evidence>
<organism evidence="2 3">
    <name type="scientific">Nocardia rhamnosiphila</name>
    <dbReference type="NCBI Taxonomy" id="426716"/>
    <lineage>
        <taxon>Bacteria</taxon>
        <taxon>Bacillati</taxon>
        <taxon>Actinomycetota</taxon>
        <taxon>Actinomycetes</taxon>
        <taxon>Mycobacteriales</taxon>
        <taxon>Nocardiaceae</taxon>
        <taxon>Nocardia</taxon>
    </lineage>
</organism>
<keyword evidence="2" id="KW-0808">Transferase</keyword>
<reference evidence="2 3" key="1">
    <citation type="submission" date="2024-06" db="EMBL/GenBank/DDBJ databases">
        <title>The Natural Products Discovery Center: Release of the First 8490 Sequenced Strains for Exploring Actinobacteria Biosynthetic Diversity.</title>
        <authorList>
            <person name="Kalkreuter E."/>
            <person name="Kautsar S.A."/>
            <person name="Yang D."/>
            <person name="Bader C.D."/>
            <person name="Teijaro C.N."/>
            <person name="Fluegel L."/>
            <person name="Davis C.M."/>
            <person name="Simpson J.R."/>
            <person name="Lauterbach L."/>
            <person name="Steele A.D."/>
            <person name="Gui C."/>
            <person name="Meng S."/>
            <person name="Li G."/>
            <person name="Viehrig K."/>
            <person name="Ye F."/>
            <person name="Su P."/>
            <person name="Kiefer A.F."/>
            <person name="Nichols A."/>
            <person name="Cepeda A.J."/>
            <person name="Yan W."/>
            <person name="Fan B."/>
            <person name="Jiang Y."/>
            <person name="Adhikari A."/>
            <person name="Zheng C.-J."/>
            <person name="Schuster L."/>
            <person name="Cowan T.M."/>
            <person name="Smanski M.J."/>
            <person name="Chevrette M.G."/>
            <person name="De Carvalho L.P.S."/>
            <person name="Shen B."/>
        </authorList>
    </citation>
    <scope>NUCLEOTIDE SEQUENCE [LARGE SCALE GENOMIC DNA]</scope>
    <source>
        <strain evidence="2 3">NPDC019708</strain>
    </source>
</reference>
<dbReference type="Proteomes" id="UP001550628">
    <property type="component" value="Unassembled WGS sequence"/>
</dbReference>
<sequence>MIEPEFRRYSAAQAREMRDTVEDIYRRSYVDAIASGNPFESPAAFMHRFDAYTDPARSRGFDLVAAYVEGAPAGQTWGWPLSPGAAGWGGLHLDDGGLNDSDLEQFTIETGDRTFALSEIMVCVEYTGRGLARALHDRLLAGRPEQRATLLVNPGNERAYARYRKWGWYRVGWQRPDWDDAPRFDVLMRDLPL</sequence>
<dbReference type="PROSITE" id="PS51186">
    <property type="entry name" value="GNAT"/>
    <property type="match status" value="1"/>
</dbReference>
<dbReference type="EMBL" id="JBEYBF010000019">
    <property type="protein sequence ID" value="MEU1954968.1"/>
    <property type="molecule type" value="Genomic_DNA"/>
</dbReference>
<dbReference type="InterPro" id="IPR016181">
    <property type="entry name" value="Acyl_CoA_acyltransferase"/>
</dbReference>
<keyword evidence="2" id="KW-0012">Acyltransferase</keyword>
<dbReference type="Gene3D" id="3.40.630.30">
    <property type="match status" value="1"/>
</dbReference>
<dbReference type="SUPFAM" id="SSF55729">
    <property type="entry name" value="Acyl-CoA N-acyltransferases (Nat)"/>
    <property type="match status" value="1"/>
</dbReference>
<dbReference type="EC" id="2.3.1.-" evidence="2"/>
<keyword evidence="3" id="KW-1185">Reference proteome</keyword>
<protein>
    <submittedName>
        <fullName evidence="2">GNAT family N-acetyltransferase</fullName>
        <ecNumber evidence="2">2.3.1.-</ecNumber>
    </submittedName>
</protein>
<name>A0ABV2WVQ3_9NOCA</name>